<dbReference type="InterPro" id="IPR038084">
    <property type="entry name" value="PduO/GlcC-like_sf"/>
</dbReference>
<accession>Q31IZ7</accession>
<dbReference type="Pfam" id="PF03928">
    <property type="entry name" value="HbpS-like"/>
    <property type="match status" value="1"/>
</dbReference>
<dbReference type="eggNOG" id="COG3193">
    <property type="taxonomic scope" value="Bacteria"/>
</dbReference>
<sequence>MKKSKVLGLFLYLIMGHAFANDVITTKNIGLGLANDIAIASIQACQKQGYQVSAVVVDRNGVLRSAMRDDLAPRFTLQIAQEKANMVVMSGIKSGEFRQLRADIRPELNHIDGLIVMEGGIPIKAAGIKIGAVGVSGAPGGDKDEVCAVKGVMSVQERLDFAE</sequence>
<feature type="chain" id="PRO_5004220361" description="Heme-binding protein" evidence="1">
    <location>
        <begin position="21"/>
        <end position="163"/>
    </location>
</feature>
<organism evidence="2">
    <name type="scientific">Hydrogenovibrio crunogenus (strain DSM 25203 / XCL-2)</name>
    <name type="common">Thiomicrospira crunogena</name>
    <dbReference type="NCBI Taxonomy" id="317025"/>
    <lineage>
        <taxon>Bacteria</taxon>
        <taxon>Pseudomonadati</taxon>
        <taxon>Pseudomonadota</taxon>
        <taxon>Gammaproteobacteria</taxon>
        <taxon>Thiotrichales</taxon>
        <taxon>Piscirickettsiaceae</taxon>
        <taxon>Hydrogenovibrio</taxon>
    </lineage>
</organism>
<evidence type="ECO:0008006" key="3">
    <source>
        <dbReference type="Google" id="ProtNLM"/>
    </source>
</evidence>
<gene>
    <name evidence="2" type="ordered locus">Tcr_0280</name>
</gene>
<dbReference type="PANTHER" id="PTHR34309:SF10">
    <property type="entry name" value="SLR1406 PROTEIN"/>
    <property type="match status" value="1"/>
</dbReference>
<evidence type="ECO:0000256" key="1">
    <source>
        <dbReference type="SAM" id="SignalP"/>
    </source>
</evidence>
<dbReference type="EMBL" id="CP000109">
    <property type="protein sequence ID" value="ABB40876.1"/>
    <property type="molecule type" value="Genomic_DNA"/>
</dbReference>
<dbReference type="STRING" id="317025.Tcr_0280"/>
<dbReference type="SUPFAM" id="SSF143744">
    <property type="entry name" value="GlcG-like"/>
    <property type="match status" value="1"/>
</dbReference>
<dbReference type="KEGG" id="tcx:Tcr_0280"/>
<name>Q31IZ7_HYDCU</name>
<dbReference type="HOGENOM" id="CLU_103773_0_1_6"/>
<proteinExistence type="predicted"/>
<keyword evidence="1" id="KW-0732">Signal</keyword>
<evidence type="ECO:0000313" key="2">
    <source>
        <dbReference type="EMBL" id="ABB40876.1"/>
    </source>
</evidence>
<dbReference type="InterPro" id="IPR052517">
    <property type="entry name" value="GlcG_carb_metab_protein"/>
</dbReference>
<dbReference type="Gene3D" id="3.30.450.150">
    <property type="entry name" value="Haem-degrading domain"/>
    <property type="match status" value="1"/>
</dbReference>
<dbReference type="AlphaFoldDB" id="Q31IZ7"/>
<protein>
    <recommendedName>
        <fullName evidence="3">Heme-binding protein</fullName>
    </recommendedName>
</protein>
<dbReference type="PANTHER" id="PTHR34309">
    <property type="entry name" value="SLR1406 PROTEIN"/>
    <property type="match status" value="1"/>
</dbReference>
<reference evidence="2" key="1">
    <citation type="submission" date="2006-07" db="EMBL/GenBank/DDBJ databases">
        <title>Complete sequence of Thiomicrospira crunogena XCL-2.</title>
        <authorList>
            <consortium name="US DOE Joint Genome Institute"/>
            <person name="Copeland A."/>
            <person name="Lucas S."/>
            <person name="Lapidus A."/>
            <person name="Barry K."/>
            <person name="Detter J.C."/>
            <person name="Glavina del Rio T."/>
            <person name="Hammon N."/>
            <person name="Israni S."/>
            <person name="Dalin E."/>
            <person name="Tice H."/>
            <person name="Pitluck S."/>
            <person name="Chain P."/>
            <person name="Malfatti S."/>
            <person name="Shin M."/>
            <person name="Vergez L."/>
            <person name="Schmutz J."/>
            <person name="Larimer F."/>
            <person name="Land M."/>
            <person name="Hauser L."/>
            <person name="Kyrpides N."/>
            <person name="Lykidis A."/>
            <person name="Scott K.M."/>
            <person name="Sievert S."/>
            <person name="Kerfeld C."/>
            <person name="Freyermuth S."/>
            <person name="Dobrinski K."/>
            <person name="Boller A."/>
            <person name="Fitzpatrick K."/>
            <person name="Thoma P."/>
            <person name="Moore J."/>
            <person name="Richardson P."/>
        </authorList>
    </citation>
    <scope>NUCLEOTIDE SEQUENCE</scope>
    <source>
        <strain evidence="2">XCL-2</strain>
    </source>
</reference>
<dbReference type="InterPro" id="IPR005624">
    <property type="entry name" value="PduO/GlcC-like"/>
</dbReference>
<dbReference type="OrthoDB" id="5786851at2"/>
<feature type="signal peptide" evidence="1">
    <location>
        <begin position="1"/>
        <end position="20"/>
    </location>
</feature>